<proteinExistence type="predicted"/>
<dbReference type="EMBL" id="CAKOAT010217154">
    <property type="protein sequence ID" value="CAH8356315.1"/>
    <property type="molecule type" value="Genomic_DNA"/>
</dbReference>
<organism evidence="1 2">
    <name type="scientific">Eruca vesicaria subsp. sativa</name>
    <name type="common">Garden rocket</name>
    <name type="synonym">Eruca sativa</name>
    <dbReference type="NCBI Taxonomy" id="29727"/>
    <lineage>
        <taxon>Eukaryota</taxon>
        <taxon>Viridiplantae</taxon>
        <taxon>Streptophyta</taxon>
        <taxon>Embryophyta</taxon>
        <taxon>Tracheophyta</taxon>
        <taxon>Spermatophyta</taxon>
        <taxon>Magnoliopsida</taxon>
        <taxon>eudicotyledons</taxon>
        <taxon>Gunneridae</taxon>
        <taxon>Pentapetalae</taxon>
        <taxon>rosids</taxon>
        <taxon>malvids</taxon>
        <taxon>Brassicales</taxon>
        <taxon>Brassicaceae</taxon>
        <taxon>Brassiceae</taxon>
        <taxon>Eruca</taxon>
    </lineage>
</organism>
<keyword evidence="2" id="KW-1185">Reference proteome</keyword>
<evidence type="ECO:0000313" key="2">
    <source>
        <dbReference type="Proteomes" id="UP001642260"/>
    </source>
</evidence>
<dbReference type="AlphaFoldDB" id="A0ABC8KEJ7"/>
<accession>A0ABC8KEJ7</accession>
<sequence>MSKYAFTKSETVILSVSGGLLRFWTKPMDTSTVIGLFVPPVEQPPWLLLSTHLFISIRFPPSPVHIDFVTLSSIPSYQLRFDGESVYIEATIMQATINASHVEAFRPKLAAGNMYSLSGFDVGHVVQIFG</sequence>
<gene>
    <name evidence="1" type="ORF">ERUC_LOCUS22070</name>
</gene>
<evidence type="ECO:0000313" key="1">
    <source>
        <dbReference type="EMBL" id="CAH8356315.1"/>
    </source>
</evidence>
<protein>
    <submittedName>
        <fullName evidence="1">Uncharacterized protein</fullName>
    </submittedName>
</protein>
<dbReference type="Proteomes" id="UP001642260">
    <property type="component" value="Unassembled WGS sequence"/>
</dbReference>
<name>A0ABC8KEJ7_ERUVS</name>
<reference evidence="1 2" key="1">
    <citation type="submission" date="2022-03" db="EMBL/GenBank/DDBJ databases">
        <authorList>
            <person name="Macdonald S."/>
            <person name="Ahmed S."/>
            <person name="Newling K."/>
        </authorList>
    </citation>
    <scope>NUCLEOTIDE SEQUENCE [LARGE SCALE GENOMIC DNA]</scope>
</reference>
<comment type="caution">
    <text evidence="1">The sequence shown here is derived from an EMBL/GenBank/DDBJ whole genome shotgun (WGS) entry which is preliminary data.</text>
</comment>